<dbReference type="InterPro" id="IPR012338">
    <property type="entry name" value="Beta-lactam/transpept-like"/>
</dbReference>
<evidence type="ECO:0000256" key="2">
    <source>
        <dbReference type="ARBA" id="ARBA00007171"/>
    </source>
</evidence>
<evidence type="ECO:0000313" key="8">
    <source>
        <dbReference type="EMBL" id="TGY40225.1"/>
    </source>
</evidence>
<evidence type="ECO:0000259" key="6">
    <source>
        <dbReference type="Pfam" id="PF03717"/>
    </source>
</evidence>
<dbReference type="PANTHER" id="PTHR30627">
    <property type="entry name" value="PEPTIDOGLYCAN D,D-TRANSPEPTIDASE"/>
    <property type="match status" value="1"/>
</dbReference>
<comment type="subcellular location">
    <subcellularLocation>
        <location evidence="1">Membrane</location>
    </subcellularLocation>
</comment>
<dbReference type="Pfam" id="PF00905">
    <property type="entry name" value="Transpeptidase"/>
    <property type="match status" value="1"/>
</dbReference>
<dbReference type="GO" id="GO:0071555">
    <property type="term" value="P:cell wall organization"/>
    <property type="evidence" value="ECO:0007669"/>
    <property type="project" value="TreeGrafter"/>
</dbReference>
<dbReference type="SUPFAM" id="SSF56601">
    <property type="entry name" value="beta-lactamase/transpeptidase-like"/>
    <property type="match status" value="1"/>
</dbReference>
<dbReference type="SUPFAM" id="SSF56519">
    <property type="entry name" value="Penicillin binding protein dimerisation domain"/>
    <property type="match status" value="1"/>
</dbReference>
<sequence length="674" mass="74457">MKYKKHLKSVIVSALVFTFMLISYGCSGISKAEKSFNNFTEKWAESDYTAMYEMLTSESKEYISEEDFISRYTNIFSAIEAKNLSFEINGDKVKDDNGVTIPFKLTMDTITGNLSLDDYKVSLVKEDGSYKLNWDEGLIFPNMLKDDKLRVSITPAKRGDILDKDGQLLATDGTINTVGIYPANFNKANFQEKISEIAKALDISEENITTKLEANTNPEHFIPLVDILPNDPKLNSLRNREEEGIIINSKIGRVYLGGEAFGRLIGYVGNITAEELEENKDKGYNDTSLIGKAGLEQVYEDTLKGEDAAEIYIERDYDKITIASKEVKDGENITLSIDSALQQKVYSEMSGEKGAATAVNPKTGEVIAMVSAPSYDSNIFTTYISKTQKAKWEENDHADELNRFNKVYAPGSTMKLLTSIIGVENGVIDPNANIDIHGLKWQPDSSWGDYKITRVIDPGRPINLKDAANFSDNIYYAQVALDLGSEKFIKGLKDFGISEELSFEYPMESSQISNDGELSKDILLADTGYGQGEVMVTPLHVALFYTTLANEGNIMQPRLVTSENSEAKVWKEGLISKDNLPTLVEAFTALVNDSGATIADGAVPGHRVAGKSGSAEIKKSQDDTTGTENGWYASVDPDSSKISMAMIIEDVKGRGGSHVTVPKVRNVMDYYLNR</sequence>
<dbReference type="Pfam" id="PF03717">
    <property type="entry name" value="PBP_dimer"/>
    <property type="match status" value="1"/>
</dbReference>
<evidence type="ECO:0000256" key="3">
    <source>
        <dbReference type="ARBA" id="ARBA00023136"/>
    </source>
</evidence>
<feature type="domain" description="Penicillin-binding protein dimerisation" evidence="6">
    <location>
        <begin position="154"/>
        <end position="316"/>
    </location>
</feature>
<feature type="domain" description="Penicillin-binding protein transpeptidase" evidence="5">
    <location>
        <begin position="354"/>
        <end position="669"/>
    </location>
</feature>
<dbReference type="AlphaFoldDB" id="A0A4S2DEW2"/>
<dbReference type="InterPro" id="IPR007887">
    <property type="entry name" value="MecA_N"/>
</dbReference>
<keyword evidence="3" id="KW-0472">Membrane</keyword>
<dbReference type="RefSeq" id="WP_136008141.1">
    <property type="nucleotide sequence ID" value="NZ_SRYR01000015.1"/>
</dbReference>
<dbReference type="EMBL" id="SRYR01000015">
    <property type="protein sequence ID" value="TGY40225.1"/>
    <property type="molecule type" value="Genomic_DNA"/>
</dbReference>
<proteinExistence type="inferred from homology"/>
<evidence type="ECO:0000256" key="1">
    <source>
        <dbReference type="ARBA" id="ARBA00004370"/>
    </source>
</evidence>
<dbReference type="GO" id="GO:0071972">
    <property type="term" value="F:peptidoglycan L,D-transpeptidase activity"/>
    <property type="evidence" value="ECO:0007669"/>
    <property type="project" value="TreeGrafter"/>
</dbReference>
<evidence type="ECO:0000259" key="5">
    <source>
        <dbReference type="Pfam" id="PF00905"/>
    </source>
</evidence>
<dbReference type="Gene3D" id="3.30.1390.30">
    <property type="entry name" value="Penicillin-binding protein 2a, domain 3"/>
    <property type="match status" value="1"/>
</dbReference>
<dbReference type="InterPro" id="IPR050515">
    <property type="entry name" value="Beta-lactam/transpept"/>
</dbReference>
<dbReference type="GO" id="GO:0046677">
    <property type="term" value="P:response to antibiotic"/>
    <property type="evidence" value="ECO:0007669"/>
    <property type="project" value="InterPro"/>
</dbReference>
<dbReference type="InterPro" id="IPR005311">
    <property type="entry name" value="PBP_dimer"/>
</dbReference>
<accession>A0A4S2DEW2</accession>
<dbReference type="Proteomes" id="UP000306888">
    <property type="component" value="Unassembled WGS sequence"/>
</dbReference>
<dbReference type="SUPFAM" id="SSF54427">
    <property type="entry name" value="NTF2-like"/>
    <property type="match status" value="1"/>
</dbReference>
<feature type="region of interest" description="Disordered" evidence="4">
    <location>
        <begin position="609"/>
        <end position="632"/>
    </location>
</feature>
<dbReference type="Gene3D" id="3.40.710.10">
    <property type="entry name" value="DD-peptidase/beta-lactamase superfamily"/>
    <property type="match status" value="1"/>
</dbReference>
<dbReference type="InterPro" id="IPR032710">
    <property type="entry name" value="NTF2-like_dom_sf"/>
</dbReference>
<dbReference type="Gene3D" id="3.90.1310.10">
    <property type="entry name" value="Penicillin-binding protein 2a (Domain 2)"/>
    <property type="match status" value="1"/>
</dbReference>
<dbReference type="GO" id="GO:0005886">
    <property type="term" value="C:plasma membrane"/>
    <property type="evidence" value="ECO:0007669"/>
    <property type="project" value="TreeGrafter"/>
</dbReference>
<dbReference type="PANTHER" id="PTHR30627:SF25">
    <property type="entry name" value="PENICILLIN-BINDING PROTEIN 3"/>
    <property type="match status" value="1"/>
</dbReference>
<name>A0A4S2DEW2_9CLOT</name>
<comment type="caution">
    <text evidence="8">The sequence shown here is derived from an EMBL/GenBank/DDBJ whole genome shotgun (WGS) entry which is preliminary data.</text>
</comment>
<dbReference type="PROSITE" id="PS51257">
    <property type="entry name" value="PROKAR_LIPOPROTEIN"/>
    <property type="match status" value="1"/>
</dbReference>
<dbReference type="InterPro" id="IPR001460">
    <property type="entry name" value="PCN-bd_Tpept"/>
</dbReference>
<reference evidence="8 9" key="1">
    <citation type="submission" date="2019-04" db="EMBL/GenBank/DDBJ databases">
        <title>Microbes associate with the intestines of laboratory mice.</title>
        <authorList>
            <person name="Navarre W."/>
            <person name="Wong E."/>
            <person name="Huang K."/>
            <person name="Tropini C."/>
            <person name="Ng K."/>
            <person name="Yu B."/>
        </authorList>
    </citation>
    <scope>NUCLEOTIDE SEQUENCE [LARGE SCALE GENOMIC DNA]</scope>
    <source>
        <strain evidence="8 9">NM50_B9-20</strain>
    </source>
</reference>
<evidence type="ECO:0000313" key="9">
    <source>
        <dbReference type="Proteomes" id="UP000306888"/>
    </source>
</evidence>
<comment type="similarity">
    <text evidence="2">Belongs to the transpeptidase family.</text>
</comment>
<dbReference type="Gene3D" id="3.10.450.100">
    <property type="entry name" value="NTF2-like, domain 1"/>
    <property type="match status" value="1"/>
</dbReference>
<dbReference type="InterPro" id="IPR036138">
    <property type="entry name" value="PBP_dimer_sf"/>
</dbReference>
<gene>
    <name evidence="8" type="ORF">E5347_15545</name>
</gene>
<dbReference type="Pfam" id="PF05223">
    <property type="entry name" value="MecA_N"/>
    <property type="match status" value="1"/>
</dbReference>
<dbReference type="OrthoDB" id="9766847at2"/>
<protein>
    <submittedName>
        <fullName evidence="8">Penicillin-binding transpeptidase domain-containing protein</fullName>
    </submittedName>
</protein>
<organism evidence="8 9">
    <name type="scientific">Clostridium sartagoforme</name>
    <dbReference type="NCBI Taxonomy" id="84031"/>
    <lineage>
        <taxon>Bacteria</taxon>
        <taxon>Bacillati</taxon>
        <taxon>Bacillota</taxon>
        <taxon>Clostridia</taxon>
        <taxon>Eubacteriales</taxon>
        <taxon>Clostridiaceae</taxon>
        <taxon>Clostridium</taxon>
    </lineage>
</organism>
<dbReference type="GO" id="GO:0008658">
    <property type="term" value="F:penicillin binding"/>
    <property type="evidence" value="ECO:0007669"/>
    <property type="project" value="InterPro"/>
</dbReference>
<keyword evidence="9" id="KW-1185">Reference proteome</keyword>
<feature type="domain" description="NTF2-like N-terminal transpeptidase" evidence="7">
    <location>
        <begin position="31"/>
        <end position="147"/>
    </location>
</feature>
<evidence type="ECO:0000256" key="4">
    <source>
        <dbReference type="SAM" id="MobiDB-lite"/>
    </source>
</evidence>
<evidence type="ECO:0000259" key="7">
    <source>
        <dbReference type="Pfam" id="PF05223"/>
    </source>
</evidence>